<dbReference type="AlphaFoldDB" id="A0A1W2A743"/>
<comment type="similarity">
    <text evidence="2 5">Belongs to the pseudouridine synthase RluA family.</text>
</comment>
<dbReference type="NCBIfam" id="TIGR00005">
    <property type="entry name" value="rluA_subfam"/>
    <property type="match status" value="1"/>
</dbReference>
<dbReference type="PROSITE" id="PS01129">
    <property type="entry name" value="PSI_RLU"/>
    <property type="match status" value="1"/>
</dbReference>
<keyword evidence="3 5" id="KW-0413">Isomerase</keyword>
<dbReference type="InterPro" id="IPR050188">
    <property type="entry name" value="RluA_PseudoU_synthase"/>
</dbReference>
<evidence type="ECO:0000256" key="5">
    <source>
        <dbReference type="RuleBase" id="RU362028"/>
    </source>
</evidence>
<dbReference type="InterPro" id="IPR020103">
    <property type="entry name" value="PsdUridine_synth_cat_dom_sf"/>
</dbReference>
<evidence type="ECO:0000313" key="7">
    <source>
        <dbReference type="EMBL" id="SMC56241.1"/>
    </source>
</evidence>
<evidence type="ECO:0000256" key="3">
    <source>
        <dbReference type="ARBA" id="ARBA00023235"/>
    </source>
</evidence>
<name>A0A1W2A743_9FIRM</name>
<dbReference type="RefSeq" id="WP_084234191.1">
    <property type="nucleotide sequence ID" value="NZ_FWXW01000003.1"/>
</dbReference>
<dbReference type="EMBL" id="FWXW01000003">
    <property type="protein sequence ID" value="SMC56241.1"/>
    <property type="molecule type" value="Genomic_DNA"/>
</dbReference>
<sequence length="302" mass="33387">MERIWTTVVPDRWDGKRAGVYLRRELGLSAGLLARVKRTPGGLLRNGLPLRSDEILRRGDTVSVLLEREGARSEAISPEPGELSILFEDQDLLIVDKPAGLPVHQPAGRPGPSLGSIVLAHYGAEGQSFVFRPVHRLDRGTSGVMVIAKNPYVQEKLKGQMHTGDFQREYLALVMGTPDPPEGIIRAPIGRKDGSVLLREVREDGSPAVTRYETILTGEKFTLLHLILETGRTHQIRVHLNYLGHPVLGDFLYGTEEPEILSRPALHSSVLSLRHPMTGARLRLEAPLPADMEHFLTGMEPV</sequence>
<dbReference type="InterPro" id="IPR006145">
    <property type="entry name" value="PsdUridine_synth_RsuA/RluA"/>
</dbReference>
<dbReference type="SUPFAM" id="SSF55120">
    <property type="entry name" value="Pseudouridine synthase"/>
    <property type="match status" value="1"/>
</dbReference>
<gene>
    <name evidence="7" type="ORF">SAMN02745168_1559</name>
</gene>
<dbReference type="Pfam" id="PF00849">
    <property type="entry name" value="PseudoU_synth_2"/>
    <property type="match status" value="1"/>
</dbReference>
<evidence type="ECO:0000256" key="1">
    <source>
        <dbReference type="ARBA" id="ARBA00000073"/>
    </source>
</evidence>
<feature type="active site" evidence="4">
    <location>
        <position position="138"/>
    </location>
</feature>
<dbReference type="Gene3D" id="3.30.2350.10">
    <property type="entry name" value="Pseudouridine synthase"/>
    <property type="match status" value="1"/>
</dbReference>
<reference evidence="7 8" key="1">
    <citation type="submission" date="2017-04" db="EMBL/GenBank/DDBJ databases">
        <authorList>
            <person name="Afonso C.L."/>
            <person name="Miller P.J."/>
            <person name="Scott M.A."/>
            <person name="Spackman E."/>
            <person name="Goraichik I."/>
            <person name="Dimitrov K.M."/>
            <person name="Suarez D.L."/>
            <person name="Swayne D.E."/>
        </authorList>
    </citation>
    <scope>NUCLEOTIDE SEQUENCE [LARGE SCALE GENOMIC DNA]</scope>
    <source>
        <strain evidence="7 8">DSM 12816</strain>
    </source>
</reference>
<dbReference type="PANTHER" id="PTHR21600:SF44">
    <property type="entry name" value="RIBOSOMAL LARGE SUBUNIT PSEUDOURIDINE SYNTHASE D"/>
    <property type="match status" value="1"/>
</dbReference>
<dbReference type="InterPro" id="IPR006224">
    <property type="entry name" value="PsdUridine_synth_RluA-like_CS"/>
</dbReference>
<dbReference type="EC" id="5.4.99.-" evidence="5"/>
<evidence type="ECO:0000256" key="4">
    <source>
        <dbReference type="PIRSR" id="PIRSR606225-1"/>
    </source>
</evidence>
<dbReference type="Proteomes" id="UP000192790">
    <property type="component" value="Unassembled WGS sequence"/>
</dbReference>
<organism evidence="7 8">
    <name type="scientific">Papillibacter cinnamivorans DSM 12816</name>
    <dbReference type="NCBI Taxonomy" id="1122930"/>
    <lineage>
        <taxon>Bacteria</taxon>
        <taxon>Bacillati</taxon>
        <taxon>Bacillota</taxon>
        <taxon>Clostridia</taxon>
        <taxon>Eubacteriales</taxon>
        <taxon>Oscillospiraceae</taxon>
        <taxon>Papillibacter</taxon>
    </lineage>
</organism>
<dbReference type="GO" id="GO:0140098">
    <property type="term" value="F:catalytic activity, acting on RNA"/>
    <property type="evidence" value="ECO:0007669"/>
    <property type="project" value="UniProtKB-ARBA"/>
</dbReference>
<dbReference type="PANTHER" id="PTHR21600">
    <property type="entry name" value="MITOCHONDRIAL RNA PSEUDOURIDINE SYNTHASE"/>
    <property type="match status" value="1"/>
</dbReference>
<keyword evidence="8" id="KW-1185">Reference proteome</keyword>
<dbReference type="InterPro" id="IPR006225">
    <property type="entry name" value="PsdUridine_synth_RluC/D"/>
</dbReference>
<feature type="domain" description="Pseudouridine synthase RsuA/RluA-like" evidence="6">
    <location>
        <begin position="91"/>
        <end position="241"/>
    </location>
</feature>
<comment type="function">
    <text evidence="5">Responsible for synthesis of pseudouridine from uracil.</text>
</comment>
<dbReference type="CDD" id="cd02869">
    <property type="entry name" value="PseudoU_synth_RluA_like"/>
    <property type="match status" value="1"/>
</dbReference>
<dbReference type="GO" id="GO:0003723">
    <property type="term" value="F:RNA binding"/>
    <property type="evidence" value="ECO:0007669"/>
    <property type="project" value="InterPro"/>
</dbReference>
<dbReference type="STRING" id="1122930.SAMN02745168_1559"/>
<dbReference type="GO" id="GO:0000455">
    <property type="term" value="P:enzyme-directed rRNA pseudouridine synthesis"/>
    <property type="evidence" value="ECO:0007669"/>
    <property type="project" value="TreeGrafter"/>
</dbReference>
<protein>
    <recommendedName>
        <fullName evidence="5">Pseudouridine synthase</fullName>
        <ecNumber evidence="5">5.4.99.-</ecNumber>
    </recommendedName>
</protein>
<proteinExistence type="inferred from homology"/>
<accession>A0A1W2A743</accession>
<dbReference type="GO" id="GO:0009982">
    <property type="term" value="F:pseudouridine synthase activity"/>
    <property type="evidence" value="ECO:0007669"/>
    <property type="project" value="InterPro"/>
</dbReference>
<dbReference type="OrthoDB" id="9807829at2"/>
<evidence type="ECO:0000256" key="2">
    <source>
        <dbReference type="ARBA" id="ARBA00010876"/>
    </source>
</evidence>
<evidence type="ECO:0000313" key="8">
    <source>
        <dbReference type="Proteomes" id="UP000192790"/>
    </source>
</evidence>
<comment type="catalytic activity">
    <reaction evidence="1 5">
        <text>a uridine in RNA = a pseudouridine in RNA</text>
        <dbReference type="Rhea" id="RHEA:48348"/>
        <dbReference type="Rhea" id="RHEA-COMP:12068"/>
        <dbReference type="Rhea" id="RHEA-COMP:12069"/>
        <dbReference type="ChEBI" id="CHEBI:65314"/>
        <dbReference type="ChEBI" id="CHEBI:65315"/>
    </reaction>
</comment>
<evidence type="ECO:0000259" key="6">
    <source>
        <dbReference type="Pfam" id="PF00849"/>
    </source>
</evidence>